<evidence type="ECO:0000313" key="1">
    <source>
        <dbReference type="EMBL" id="SER38708.1"/>
    </source>
</evidence>
<reference evidence="2" key="1">
    <citation type="submission" date="2016-10" db="EMBL/GenBank/DDBJ databases">
        <authorList>
            <person name="Varghese N."/>
            <person name="Submissions S."/>
        </authorList>
    </citation>
    <scope>NUCLEOTIDE SEQUENCE [LARGE SCALE GENOMIC DNA]</scope>
    <source>
        <strain evidence="2">DSM 24740</strain>
    </source>
</reference>
<dbReference type="EMBL" id="FOFB01000039">
    <property type="protein sequence ID" value="SER38708.1"/>
    <property type="molecule type" value="Genomic_DNA"/>
</dbReference>
<organism evidence="1 2">
    <name type="scientific">Neolewinella agarilytica</name>
    <dbReference type="NCBI Taxonomy" id="478744"/>
    <lineage>
        <taxon>Bacteria</taxon>
        <taxon>Pseudomonadati</taxon>
        <taxon>Bacteroidota</taxon>
        <taxon>Saprospiria</taxon>
        <taxon>Saprospirales</taxon>
        <taxon>Lewinellaceae</taxon>
        <taxon>Neolewinella</taxon>
    </lineage>
</organism>
<sequence>MPDFSLFAHLSDYVSSLIDHVQRLRGRERGYEFRLDADEDSLQLYRYFFLSYLRRFPHRYSNGELTDVPEFEQALQLLPRTELNGFTRYVISRLAQEQDRFDFQFYAVVSSLLRQLLGRRPWANEEEMLRVGEDLYFLSPFGYEGLIYWPVGEYLQSVNASYGGRPATAEVGEVLRLMNDELRRFFSFGYAADVARCQYLLHGLLYPVSREEDEAEGPDISLLPDLTAVA</sequence>
<name>A0A1H9NS28_9BACT</name>
<dbReference type="RefSeq" id="WP_090173212.1">
    <property type="nucleotide sequence ID" value="NZ_FOFB01000039.1"/>
</dbReference>
<dbReference type="InParanoid" id="A0A1H9NS28"/>
<dbReference type="OrthoDB" id="1493477at2"/>
<dbReference type="STRING" id="478744.SAMN05444359_13914"/>
<proteinExistence type="predicted"/>
<dbReference type="AlphaFoldDB" id="A0A1H9NS28"/>
<keyword evidence="2" id="KW-1185">Reference proteome</keyword>
<gene>
    <name evidence="1" type="ORF">SAMN05444359_13914</name>
</gene>
<protein>
    <submittedName>
        <fullName evidence="1">Uncharacterized protein</fullName>
    </submittedName>
</protein>
<accession>A0A1H9NS28</accession>
<dbReference type="Proteomes" id="UP000199021">
    <property type="component" value="Unassembled WGS sequence"/>
</dbReference>
<evidence type="ECO:0000313" key="2">
    <source>
        <dbReference type="Proteomes" id="UP000199021"/>
    </source>
</evidence>